<feature type="non-terminal residue" evidence="2">
    <location>
        <position position="1"/>
    </location>
</feature>
<evidence type="ECO:0000313" key="3">
    <source>
        <dbReference type="Proteomes" id="UP001432027"/>
    </source>
</evidence>
<evidence type="ECO:0000313" key="2">
    <source>
        <dbReference type="EMBL" id="GMT04993.1"/>
    </source>
</evidence>
<feature type="region of interest" description="Disordered" evidence="1">
    <location>
        <begin position="1"/>
        <end position="97"/>
    </location>
</feature>
<dbReference type="EMBL" id="BTSX01000006">
    <property type="protein sequence ID" value="GMT04993.1"/>
    <property type="molecule type" value="Genomic_DNA"/>
</dbReference>
<feature type="non-terminal residue" evidence="2">
    <location>
        <position position="97"/>
    </location>
</feature>
<organism evidence="2 3">
    <name type="scientific">Pristionchus entomophagus</name>
    <dbReference type="NCBI Taxonomy" id="358040"/>
    <lineage>
        <taxon>Eukaryota</taxon>
        <taxon>Metazoa</taxon>
        <taxon>Ecdysozoa</taxon>
        <taxon>Nematoda</taxon>
        <taxon>Chromadorea</taxon>
        <taxon>Rhabditida</taxon>
        <taxon>Rhabditina</taxon>
        <taxon>Diplogasteromorpha</taxon>
        <taxon>Diplogasteroidea</taxon>
        <taxon>Neodiplogasteridae</taxon>
        <taxon>Pristionchus</taxon>
    </lineage>
</organism>
<gene>
    <name evidence="2" type="ORF">PENTCL1PPCAC_27167</name>
</gene>
<protein>
    <submittedName>
        <fullName evidence="2">Uncharacterized protein</fullName>
    </submittedName>
</protein>
<sequence length="97" mass="10432">RLMDEKSDVTVPSAEDVEDEQNDSGDASSLTSHEEARMPEAADESQAILIQRTDAMDASKPNEAVAEQTPAQMTPFAQPLNEQRPACPSVSIMAVTT</sequence>
<keyword evidence="3" id="KW-1185">Reference proteome</keyword>
<dbReference type="AlphaFoldDB" id="A0AAV5UF26"/>
<reference evidence="2" key="1">
    <citation type="submission" date="2023-10" db="EMBL/GenBank/DDBJ databases">
        <title>Genome assembly of Pristionchus species.</title>
        <authorList>
            <person name="Yoshida K."/>
            <person name="Sommer R.J."/>
        </authorList>
    </citation>
    <scope>NUCLEOTIDE SEQUENCE</scope>
    <source>
        <strain evidence="2">RS0144</strain>
    </source>
</reference>
<proteinExistence type="predicted"/>
<comment type="caution">
    <text evidence="2">The sequence shown here is derived from an EMBL/GenBank/DDBJ whole genome shotgun (WGS) entry which is preliminary data.</text>
</comment>
<dbReference type="Proteomes" id="UP001432027">
    <property type="component" value="Unassembled WGS sequence"/>
</dbReference>
<name>A0AAV5UF26_9BILA</name>
<accession>A0AAV5UF26</accession>
<evidence type="ECO:0000256" key="1">
    <source>
        <dbReference type="SAM" id="MobiDB-lite"/>
    </source>
</evidence>